<comment type="caution">
    <text evidence="2">The sequence shown here is derived from an EMBL/GenBank/DDBJ whole genome shotgun (WGS) entry which is preliminary data.</text>
</comment>
<feature type="compositionally biased region" description="Polar residues" evidence="1">
    <location>
        <begin position="82"/>
        <end position="93"/>
    </location>
</feature>
<dbReference type="EMBL" id="VBPA01000217">
    <property type="protein sequence ID" value="TMQ70304.1"/>
    <property type="molecule type" value="Genomic_DNA"/>
</dbReference>
<evidence type="ECO:0000313" key="3">
    <source>
        <dbReference type="Proteomes" id="UP000319836"/>
    </source>
</evidence>
<gene>
    <name evidence="2" type="ORF">E6K80_08935</name>
</gene>
<proteinExistence type="predicted"/>
<dbReference type="Proteomes" id="UP000319836">
    <property type="component" value="Unassembled WGS sequence"/>
</dbReference>
<evidence type="ECO:0000313" key="2">
    <source>
        <dbReference type="EMBL" id="TMQ70304.1"/>
    </source>
</evidence>
<sequence length="93" mass="9655">MGPRSDQSASSGITRSSASAAATSTGTRPAKAAPGTCRAISYTRRPSGSEWRSATQGRWPSTRRWTSCACPEGDSESRETAASDTPSGLSTSR</sequence>
<feature type="region of interest" description="Disordered" evidence="1">
    <location>
        <begin position="1"/>
        <end position="93"/>
    </location>
</feature>
<organism evidence="2 3">
    <name type="scientific">Eiseniibacteriota bacterium</name>
    <dbReference type="NCBI Taxonomy" id="2212470"/>
    <lineage>
        <taxon>Bacteria</taxon>
        <taxon>Candidatus Eiseniibacteriota</taxon>
    </lineage>
</organism>
<accession>A0A538U329</accession>
<protein>
    <submittedName>
        <fullName evidence="2">Uncharacterized protein</fullName>
    </submittedName>
</protein>
<reference evidence="2 3" key="1">
    <citation type="journal article" date="2019" name="Nat. Microbiol.">
        <title>Mediterranean grassland soil C-N compound turnover is dependent on rainfall and depth, and is mediated by genomically divergent microorganisms.</title>
        <authorList>
            <person name="Diamond S."/>
            <person name="Andeer P.F."/>
            <person name="Li Z."/>
            <person name="Crits-Christoph A."/>
            <person name="Burstein D."/>
            <person name="Anantharaman K."/>
            <person name="Lane K.R."/>
            <person name="Thomas B.C."/>
            <person name="Pan C."/>
            <person name="Northen T.R."/>
            <person name="Banfield J.F."/>
        </authorList>
    </citation>
    <scope>NUCLEOTIDE SEQUENCE [LARGE SCALE GENOMIC DNA]</scope>
    <source>
        <strain evidence="2">WS_10</strain>
    </source>
</reference>
<name>A0A538U329_UNCEI</name>
<feature type="compositionally biased region" description="Polar residues" evidence="1">
    <location>
        <begin position="44"/>
        <end position="65"/>
    </location>
</feature>
<dbReference type="AlphaFoldDB" id="A0A538U329"/>
<feature type="compositionally biased region" description="Low complexity" evidence="1">
    <location>
        <begin position="8"/>
        <end position="28"/>
    </location>
</feature>
<evidence type="ECO:0000256" key="1">
    <source>
        <dbReference type="SAM" id="MobiDB-lite"/>
    </source>
</evidence>